<protein>
    <submittedName>
        <fullName evidence="1">Uncharacterized protein</fullName>
    </submittedName>
</protein>
<sequence>MTGSGSIRFADWCELVRSRGRYGHTLRCDADAMLMRCRRDVDAMSMRRDASTACRWWYSDGGLGRWPGQVEEAWSRRPGRGGPVEEEAWTRLAEAQQAADSSAVEESRNIVNANLSGIPAVAVLGFGDFGYQAESGWR</sequence>
<evidence type="ECO:0000313" key="1">
    <source>
        <dbReference type="EMBL" id="GAW26165.1"/>
    </source>
</evidence>
<keyword evidence="2" id="KW-1185">Reference proteome</keyword>
<dbReference type="Proteomes" id="UP000054516">
    <property type="component" value="Unassembled WGS sequence"/>
</dbReference>
<name>A0A1S8A8B8_ROSNE</name>
<accession>A0A1S8A8B8</accession>
<reference evidence="1" key="1">
    <citation type="submission" date="2016-03" db="EMBL/GenBank/DDBJ databases">
        <title>Draft genome sequence of Rosellinia necatrix.</title>
        <authorList>
            <person name="Kanematsu S."/>
        </authorList>
    </citation>
    <scope>NUCLEOTIDE SEQUENCE [LARGE SCALE GENOMIC DNA]</scope>
    <source>
        <strain evidence="1">W97</strain>
    </source>
</reference>
<evidence type="ECO:0000313" key="2">
    <source>
        <dbReference type="Proteomes" id="UP000054516"/>
    </source>
</evidence>
<gene>
    <name evidence="1" type="ORF">SAMD00023353_2300450</name>
</gene>
<dbReference type="AlphaFoldDB" id="A0A1S8A8B8"/>
<organism evidence="1">
    <name type="scientific">Rosellinia necatrix</name>
    <name type="common">White root-rot fungus</name>
    <dbReference type="NCBI Taxonomy" id="77044"/>
    <lineage>
        <taxon>Eukaryota</taxon>
        <taxon>Fungi</taxon>
        <taxon>Dikarya</taxon>
        <taxon>Ascomycota</taxon>
        <taxon>Pezizomycotina</taxon>
        <taxon>Sordariomycetes</taxon>
        <taxon>Xylariomycetidae</taxon>
        <taxon>Xylariales</taxon>
        <taxon>Xylariaceae</taxon>
        <taxon>Rosellinia</taxon>
    </lineage>
</organism>
<proteinExistence type="predicted"/>
<dbReference type="EMBL" id="DF977468">
    <property type="protein sequence ID" value="GAW26165.1"/>
    <property type="molecule type" value="Genomic_DNA"/>
</dbReference>